<dbReference type="GO" id="GO:0140664">
    <property type="term" value="F:ATP-dependent DNA damage sensor activity"/>
    <property type="evidence" value="ECO:0007669"/>
    <property type="project" value="InterPro"/>
</dbReference>
<dbReference type="InterPro" id="IPR007861">
    <property type="entry name" value="DNA_mismatch_repair_MutS_clamp"/>
</dbReference>
<dbReference type="Pfam" id="PF05188">
    <property type="entry name" value="MutS_II"/>
    <property type="match status" value="1"/>
</dbReference>
<keyword evidence="2 7" id="KW-0547">Nucleotide-binding</keyword>
<dbReference type="FunFam" id="1.10.1420.10:FF:000007">
    <property type="entry name" value="DNA mismatch repair protein MutS"/>
    <property type="match status" value="1"/>
</dbReference>
<dbReference type="Pfam" id="PF05192">
    <property type="entry name" value="MutS_III"/>
    <property type="match status" value="1"/>
</dbReference>
<evidence type="ECO:0000256" key="4">
    <source>
        <dbReference type="ARBA" id="ARBA00022840"/>
    </source>
</evidence>
<proteinExistence type="inferred from homology"/>
<reference evidence="11" key="1">
    <citation type="submission" date="2020-07" db="EMBL/GenBank/DDBJ databases">
        <title>Koleobacter methoxysyntrophicus gen. nov., sp. nov., a novel anaerobic bacterium isolated from deep subsurface oil field and proposal of Koleobacterales ord. nov. in the phylum Firmicutes.</title>
        <authorList>
            <person name="Sakamoto S."/>
            <person name="Tamaki H."/>
        </authorList>
    </citation>
    <scope>NUCLEOTIDE SEQUENCE</scope>
    <source>
        <strain evidence="11">NRmbB1</strain>
    </source>
</reference>
<dbReference type="InterPro" id="IPR007695">
    <property type="entry name" value="DNA_mismatch_repair_MutS-lik_N"/>
</dbReference>
<dbReference type="PANTHER" id="PTHR11361:SF34">
    <property type="entry name" value="DNA MISMATCH REPAIR PROTEIN MSH1, MITOCHONDRIAL"/>
    <property type="match status" value="1"/>
</dbReference>
<evidence type="ECO:0000256" key="3">
    <source>
        <dbReference type="ARBA" id="ARBA00022763"/>
    </source>
</evidence>
<dbReference type="Gene3D" id="3.40.50.300">
    <property type="entry name" value="P-loop containing nucleotide triphosphate hydrolases"/>
    <property type="match status" value="1"/>
</dbReference>
<dbReference type="Pfam" id="PF00488">
    <property type="entry name" value="MutS_V"/>
    <property type="match status" value="1"/>
</dbReference>
<dbReference type="InterPro" id="IPR016151">
    <property type="entry name" value="DNA_mismatch_repair_MutS_N"/>
</dbReference>
<dbReference type="AlphaFoldDB" id="A0A8A0RQC3"/>
<dbReference type="Gene3D" id="3.40.1170.10">
    <property type="entry name" value="DNA repair protein MutS, domain I"/>
    <property type="match status" value="1"/>
</dbReference>
<dbReference type="InterPro" id="IPR017261">
    <property type="entry name" value="DNA_mismatch_repair_MutS/MSH"/>
</dbReference>
<dbReference type="FunFam" id="3.40.50.300:FF:001579">
    <property type="entry name" value="DNA mismatch repair protein MutS"/>
    <property type="match status" value="1"/>
</dbReference>
<dbReference type="HAMAP" id="MF_00096">
    <property type="entry name" value="MutS"/>
    <property type="match status" value="1"/>
</dbReference>
<dbReference type="GO" id="GO:0030983">
    <property type="term" value="F:mismatched DNA binding"/>
    <property type="evidence" value="ECO:0007669"/>
    <property type="project" value="InterPro"/>
</dbReference>
<keyword evidence="4 7" id="KW-0067">ATP-binding</keyword>
<dbReference type="InterPro" id="IPR036187">
    <property type="entry name" value="DNA_mismatch_repair_MutS_sf"/>
</dbReference>
<dbReference type="EMBL" id="CP059066">
    <property type="protein sequence ID" value="QSQ10154.1"/>
    <property type="molecule type" value="Genomic_DNA"/>
</dbReference>
<evidence type="ECO:0000313" key="12">
    <source>
        <dbReference type="Proteomes" id="UP000662904"/>
    </source>
</evidence>
<dbReference type="Proteomes" id="UP000662904">
    <property type="component" value="Chromosome"/>
</dbReference>
<gene>
    <name evidence="7 11" type="primary">mutS</name>
    <name evidence="11" type="ORF">H0A61_02553</name>
</gene>
<evidence type="ECO:0000259" key="10">
    <source>
        <dbReference type="PROSITE" id="PS00486"/>
    </source>
</evidence>
<accession>A0A8A0RQC3</accession>
<dbReference type="InterPro" id="IPR007860">
    <property type="entry name" value="DNA_mmatch_repair_MutS_con_dom"/>
</dbReference>
<dbReference type="InterPro" id="IPR005748">
    <property type="entry name" value="DNA_mismatch_repair_MutS"/>
</dbReference>
<feature type="domain" description="DNA mismatch repair proteins mutS family" evidence="10">
    <location>
        <begin position="700"/>
        <end position="716"/>
    </location>
</feature>
<keyword evidence="12" id="KW-1185">Reference proteome</keyword>
<comment type="function">
    <text evidence="7">This protein is involved in the repair of mismatches in DNA. It is possible that it carries out the mismatch recognition step. This protein has a weak ATPase activity.</text>
</comment>
<keyword evidence="3 7" id="KW-0227">DNA damage</keyword>
<evidence type="ECO:0000256" key="6">
    <source>
        <dbReference type="ARBA" id="ARBA00023204"/>
    </source>
</evidence>
<evidence type="ECO:0000256" key="7">
    <source>
        <dbReference type="HAMAP-Rule" id="MF_00096"/>
    </source>
</evidence>
<dbReference type="RefSeq" id="WP_206707470.1">
    <property type="nucleotide sequence ID" value="NZ_CP059066.1"/>
</dbReference>
<evidence type="ECO:0000313" key="11">
    <source>
        <dbReference type="EMBL" id="QSQ10154.1"/>
    </source>
</evidence>
<dbReference type="InterPro" id="IPR027417">
    <property type="entry name" value="P-loop_NTPase"/>
</dbReference>
<sequence>MCKITPMMQQYKEIKDKYKDAILFFRMGDFYEMFFDDAITASRELEIALTSRDAKNEIPMAGVPHHSAESYISRLINRGYKVAICEQVEDPKEAKGIVKREVIRVITPGTITDNNALEEKKNNFLISVLLEENPREIEAGLAFVDISTGEFGVTQFTSDKEYTRIIEEISRIDPVECITSSDLLQNKKFINLVKKKFNYLSVDSFDDSAFIYKNAYSKLITHFKVNSLEKFGCESLPLAVQAAGAILEYLYQTQKTALKNINNLKTLIPQEFMNLDMATRRNLELVKSIRDGSKSGTLLWILDKTLTAMGGRMLRAWIEQPLLQKNKIEERLDAVENLLNNVIMREELREQLKEIYDLERLMGRITYGSANARDLIALKKSLKVLPNIRKSLTSCQSTKLLQLKNNLDVLEDICALIDLSIENDPPITVKDGGIIKPGYNEEVDELKKITREGKNLIASLEEEEKEKTGIKSLKIGFNKVFGYYIEVTKSNLSLVPDRYIRKQTLVNGERYITPELKEFETKILGAEERVKELEYNLFVDIREQISSQMKRIQECAKIIAELDVLSSFAEVASLYNYIKPLITNSDEIKIKNSRHPVIERVLKEELFVPNDVNLDCNRNQLVIITGPNMAGKSTYMRQVALIVLMAQIGCFVPADHAEISIVDRIFTRVGASDDLASGDSTFMVEMKEVSYILKNATKRSLLILDEVGRGTSTYDGLSIAWAVIEYIHKHIGAKTLFATHYHELTQLEGKLDRVKNYKISVKEKGNDIIFLRKIVQGGADKSYGIHVASLAGLPYRVIKRAKEILGNLEKVEAAATNKIIEPDDNNKLKDSAATSFDNKQMGLYNYVCESIIEDIKSLDIMTMTPIEALNYLYSVKKKLQSFEG</sequence>
<dbReference type="InterPro" id="IPR007696">
    <property type="entry name" value="DNA_mismatch_repair_MutS_core"/>
</dbReference>
<dbReference type="GO" id="GO:0005524">
    <property type="term" value="F:ATP binding"/>
    <property type="evidence" value="ECO:0007669"/>
    <property type="project" value="UniProtKB-UniRule"/>
</dbReference>
<dbReference type="NCBIfam" id="NF003810">
    <property type="entry name" value="PRK05399.1"/>
    <property type="match status" value="1"/>
</dbReference>
<dbReference type="SMART" id="SM00534">
    <property type="entry name" value="MUTSac"/>
    <property type="match status" value="1"/>
</dbReference>
<dbReference type="SUPFAM" id="SSF53150">
    <property type="entry name" value="DNA repair protein MutS, domain II"/>
    <property type="match status" value="1"/>
</dbReference>
<evidence type="ECO:0000256" key="8">
    <source>
        <dbReference type="NCBIfam" id="TIGR01070"/>
    </source>
</evidence>
<dbReference type="SUPFAM" id="SSF55271">
    <property type="entry name" value="DNA repair protein MutS, domain I"/>
    <property type="match status" value="1"/>
</dbReference>
<comment type="similarity">
    <text evidence="1 7 9">Belongs to the DNA mismatch repair MutS family.</text>
</comment>
<dbReference type="NCBIfam" id="TIGR01070">
    <property type="entry name" value="mutS1"/>
    <property type="match status" value="1"/>
</dbReference>
<dbReference type="Pfam" id="PF05190">
    <property type="entry name" value="MutS_IV"/>
    <property type="match status" value="1"/>
</dbReference>
<feature type="binding site" evidence="7">
    <location>
        <begin position="626"/>
        <end position="633"/>
    </location>
    <ligand>
        <name>ATP</name>
        <dbReference type="ChEBI" id="CHEBI:30616"/>
    </ligand>
</feature>
<dbReference type="GO" id="GO:0003684">
    <property type="term" value="F:damaged DNA binding"/>
    <property type="evidence" value="ECO:0007669"/>
    <property type="project" value="UniProtKB-UniRule"/>
</dbReference>
<dbReference type="SUPFAM" id="SSF48334">
    <property type="entry name" value="DNA repair protein MutS, domain III"/>
    <property type="match status" value="1"/>
</dbReference>
<dbReference type="InterPro" id="IPR045076">
    <property type="entry name" value="MutS"/>
</dbReference>
<dbReference type="Gene3D" id="1.10.1420.10">
    <property type="match status" value="2"/>
</dbReference>
<dbReference type="FunFam" id="3.40.1170.10:FF:000001">
    <property type="entry name" value="DNA mismatch repair protein MutS"/>
    <property type="match status" value="1"/>
</dbReference>
<evidence type="ECO:0000256" key="1">
    <source>
        <dbReference type="ARBA" id="ARBA00006271"/>
    </source>
</evidence>
<dbReference type="GO" id="GO:0006298">
    <property type="term" value="P:mismatch repair"/>
    <property type="evidence" value="ECO:0007669"/>
    <property type="project" value="UniProtKB-UniRule"/>
</dbReference>
<keyword evidence="5 7" id="KW-0238">DNA-binding</keyword>
<evidence type="ECO:0000256" key="9">
    <source>
        <dbReference type="RuleBase" id="RU003756"/>
    </source>
</evidence>
<dbReference type="KEGG" id="kme:H0A61_02553"/>
<protein>
    <recommendedName>
        <fullName evidence="7 8">DNA mismatch repair protein MutS</fullName>
    </recommendedName>
</protein>
<dbReference type="PROSITE" id="PS00486">
    <property type="entry name" value="DNA_MISMATCH_REPAIR_2"/>
    <property type="match status" value="1"/>
</dbReference>
<dbReference type="GO" id="GO:0005829">
    <property type="term" value="C:cytosol"/>
    <property type="evidence" value="ECO:0007669"/>
    <property type="project" value="TreeGrafter"/>
</dbReference>
<dbReference type="SMART" id="SM00533">
    <property type="entry name" value="MUTSd"/>
    <property type="match status" value="1"/>
</dbReference>
<dbReference type="InterPro" id="IPR036678">
    <property type="entry name" value="MutS_con_dom_sf"/>
</dbReference>
<dbReference type="SUPFAM" id="SSF52540">
    <property type="entry name" value="P-loop containing nucleoside triphosphate hydrolases"/>
    <property type="match status" value="1"/>
</dbReference>
<keyword evidence="6 7" id="KW-0234">DNA repair</keyword>
<name>A0A8A0RQC3_9FIRM</name>
<dbReference type="InterPro" id="IPR000432">
    <property type="entry name" value="DNA_mismatch_repair_MutS_C"/>
</dbReference>
<dbReference type="PIRSF" id="PIRSF037677">
    <property type="entry name" value="DNA_mis_repair_Msh6"/>
    <property type="match status" value="1"/>
</dbReference>
<dbReference type="Gene3D" id="3.30.420.110">
    <property type="entry name" value="MutS, connector domain"/>
    <property type="match status" value="1"/>
</dbReference>
<evidence type="ECO:0000256" key="5">
    <source>
        <dbReference type="ARBA" id="ARBA00023125"/>
    </source>
</evidence>
<dbReference type="PANTHER" id="PTHR11361">
    <property type="entry name" value="DNA MISMATCH REPAIR PROTEIN MUTS FAMILY MEMBER"/>
    <property type="match status" value="1"/>
</dbReference>
<organism evidence="11 12">
    <name type="scientific">Koleobacter methoxysyntrophicus</name>
    <dbReference type="NCBI Taxonomy" id="2751313"/>
    <lineage>
        <taxon>Bacteria</taxon>
        <taxon>Bacillati</taxon>
        <taxon>Bacillota</taxon>
        <taxon>Clostridia</taxon>
        <taxon>Koleobacterales</taxon>
        <taxon>Koleobacteraceae</taxon>
        <taxon>Koleobacter</taxon>
    </lineage>
</organism>
<dbReference type="CDD" id="cd03284">
    <property type="entry name" value="ABC_MutS1"/>
    <property type="match status" value="1"/>
</dbReference>
<dbReference type="Pfam" id="PF01624">
    <property type="entry name" value="MutS_I"/>
    <property type="match status" value="1"/>
</dbReference>
<evidence type="ECO:0000256" key="2">
    <source>
        <dbReference type="ARBA" id="ARBA00022741"/>
    </source>
</evidence>